<dbReference type="KEGG" id="pgri:PgNI_05490"/>
<evidence type="ECO:0000313" key="3">
    <source>
        <dbReference type="Proteomes" id="UP000515153"/>
    </source>
</evidence>
<dbReference type="AlphaFoldDB" id="A0A6P8B6L9"/>
<dbReference type="Proteomes" id="UP000515153">
    <property type="component" value="Chromosome I"/>
</dbReference>
<protein>
    <recommendedName>
        <fullName evidence="5">C2H2-type domain-containing protein</fullName>
    </recommendedName>
</protein>
<gene>
    <name evidence="4" type="ORF">PgNI_05490</name>
</gene>
<feature type="region of interest" description="Disordered" evidence="1">
    <location>
        <begin position="28"/>
        <end position="56"/>
    </location>
</feature>
<evidence type="ECO:0000313" key="4">
    <source>
        <dbReference type="RefSeq" id="XP_030982852.1"/>
    </source>
</evidence>
<feature type="chain" id="PRO_5027625070" description="C2H2-type domain-containing protein" evidence="2">
    <location>
        <begin position="20"/>
        <end position="124"/>
    </location>
</feature>
<accession>A0A6P8B6L9</accession>
<sequence length="124" mass="13509">MRTSTFFGVLTFFAVGITAVPIGCNSPAVQRRGDNSGTKSDVPQNGQGGPTEGNPLEIIKLPTKGGREAEHAILPSGSHCVECDDELFFVGSMRNHQNRRPKCKGKGYYVKQKLTHIKEHVQAE</sequence>
<keyword evidence="3" id="KW-1185">Reference proteome</keyword>
<proteinExistence type="predicted"/>
<name>A0A6P8B6L9_PYRGI</name>
<feature type="signal peptide" evidence="2">
    <location>
        <begin position="1"/>
        <end position="19"/>
    </location>
</feature>
<reference evidence="4" key="3">
    <citation type="submission" date="2025-08" db="UniProtKB">
        <authorList>
            <consortium name="RefSeq"/>
        </authorList>
    </citation>
    <scope>IDENTIFICATION</scope>
    <source>
        <strain evidence="4">NI907</strain>
    </source>
</reference>
<reference evidence="3 4" key="1">
    <citation type="journal article" date="2019" name="Mol. Biol. Evol.">
        <title>Blast fungal genomes show frequent chromosomal changes, gene gains and losses, and effector gene turnover.</title>
        <authorList>
            <person name="Gomez Luciano L.B."/>
            <person name="Jason Tsai I."/>
            <person name="Chuma I."/>
            <person name="Tosa Y."/>
            <person name="Chen Y.H."/>
            <person name="Li J.Y."/>
            <person name="Li M.Y."/>
            <person name="Jade Lu M.Y."/>
            <person name="Nakayashiki H."/>
            <person name="Li W.H."/>
        </authorList>
    </citation>
    <scope>NUCLEOTIDE SEQUENCE [LARGE SCALE GENOMIC DNA]</scope>
    <source>
        <strain evidence="3 4">NI907</strain>
    </source>
</reference>
<dbReference type="GeneID" id="41960430"/>
<evidence type="ECO:0000256" key="2">
    <source>
        <dbReference type="SAM" id="SignalP"/>
    </source>
</evidence>
<reference evidence="4" key="2">
    <citation type="submission" date="2019-10" db="EMBL/GenBank/DDBJ databases">
        <authorList>
            <consortium name="NCBI Genome Project"/>
        </authorList>
    </citation>
    <scope>NUCLEOTIDE SEQUENCE</scope>
    <source>
        <strain evidence="4">NI907</strain>
    </source>
</reference>
<keyword evidence="2" id="KW-0732">Signal</keyword>
<evidence type="ECO:0000256" key="1">
    <source>
        <dbReference type="SAM" id="MobiDB-lite"/>
    </source>
</evidence>
<organism evidence="3 4">
    <name type="scientific">Pyricularia grisea</name>
    <name type="common">Crabgrass-specific blast fungus</name>
    <name type="synonym">Magnaporthe grisea</name>
    <dbReference type="NCBI Taxonomy" id="148305"/>
    <lineage>
        <taxon>Eukaryota</taxon>
        <taxon>Fungi</taxon>
        <taxon>Dikarya</taxon>
        <taxon>Ascomycota</taxon>
        <taxon>Pezizomycotina</taxon>
        <taxon>Sordariomycetes</taxon>
        <taxon>Sordariomycetidae</taxon>
        <taxon>Magnaporthales</taxon>
        <taxon>Pyriculariaceae</taxon>
        <taxon>Pyricularia</taxon>
    </lineage>
</organism>
<feature type="compositionally biased region" description="Polar residues" evidence="1">
    <location>
        <begin position="35"/>
        <end position="45"/>
    </location>
</feature>
<dbReference type="RefSeq" id="XP_030982852.1">
    <property type="nucleotide sequence ID" value="XM_031125521.1"/>
</dbReference>
<evidence type="ECO:0008006" key="5">
    <source>
        <dbReference type="Google" id="ProtNLM"/>
    </source>
</evidence>